<keyword evidence="1" id="KW-0808">Transferase</keyword>
<accession>J3N8E4</accession>
<dbReference type="InterPro" id="IPR000863">
    <property type="entry name" value="Sulfotransferase_dom"/>
</dbReference>
<reference evidence="3" key="2">
    <citation type="submission" date="2013-04" db="UniProtKB">
        <authorList>
            <consortium name="EnsemblPlants"/>
        </authorList>
    </citation>
    <scope>IDENTIFICATION</scope>
</reference>
<dbReference type="AlphaFoldDB" id="J3N8E4"/>
<dbReference type="Proteomes" id="UP000006038">
    <property type="component" value="Chromosome 11"/>
</dbReference>
<dbReference type="EC" id="2.8.2.-" evidence="1"/>
<dbReference type="Gene3D" id="3.40.50.300">
    <property type="entry name" value="P-loop containing nucleotide triphosphate hydrolases"/>
    <property type="match status" value="1"/>
</dbReference>
<evidence type="ECO:0000313" key="3">
    <source>
        <dbReference type="EnsemblPlants" id="OB11G20800.1"/>
    </source>
</evidence>
<name>J3N8E4_ORYBR</name>
<evidence type="ECO:0000256" key="1">
    <source>
        <dbReference type="RuleBase" id="RU361155"/>
    </source>
</evidence>
<dbReference type="SUPFAM" id="SSF52540">
    <property type="entry name" value="P-loop containing nucleoside triphosphate hydrolases"/>
    <property type="match status" value="1"/>
</dbReference>
<proteinExistence type="inferred from homology"/>
<feature type="domain" description="Sulfotransferase" evidence="2">
    <location>
        <begin position="9"/>
        <end position="48"/>
    </location>
</feature>
<organism evidence="3">
    <name type="scientific">Oryza brachyantha</name>
    <name type="common">malo sina</name>
    <dbReference type="NCBI Taxonomy" id="4533"/>
    <lineage>
        <taxon>Eukaryota</taxon>
        <taxon>Viridiplantae</taxon>
        <taxon>Streptophyta</taxon>
        <taxon>Embryophyta</taxon>
        <taxon>Tracheophyta</taxon>
        <taxon>Spermatophyta</taxon>
        <taxon>Magnoliopsida</taxon>
        <taxon>Liliopsida</taxon>
        <taxon>Poales</taxon>
        <taxon>Poaceae</taxon>
        <taxon>BOP clade</taxon>
        <taxon>Oryzoideae</taxon>
        <taxon>Oryzeae</taxon>
        <taxon>Oryzinae</taxon>
        <taxon>Oryza</taxon>
    </lineage>
</organism>
<protein>
    <recommendedName>
        <fullName evidence="1">Sulfotransferase</fullName>
        <ecNumber evidence="1">2.8.2.-</ecNumber>
    </recommendedName>
</protein>
<dbReference type="Gramene" id="OB11G20800.1">
    <property type="protein sequence ID" value="OB11G20800.1"/>
    <property type="gene ID" value="OB11G20800"/>
</dbReference>
<dbReference type="EnsemblPlants" id="OB11G20800.1">
    <property type="protein sequence ID" value="OB11G20800.1"/>
    <property type="gene ID" value="OB11G20800"/>
</dbReference>
<evidence type="ECO:0000259" key="2">
    <source>
        <dbReference type="Pfam" id="PF00685"/>
    </source>
</evidence>
<sequence>MGLTYRSITISNDFFFRKGVAGDWSNHLSPEMAARLDAVVEDALRGTGFTFAAGGDSST</sequence>
<dbReference type="InterPro" id="IPR027417">
    <property type="entry name" value="P-loop_NTPase"/>
</dbReference>
<dbReference type="Pfam" id="PF00685">
    <property type="entry name" value="Sulfotransfer_1"/>
    <property type="match status" value="1"/>
</dbReference>
<comment type="similarity">
    <text evidence="1">Belongs to the sulfotransferase 1 family.</text>
</comment>
<keyword evidence="4" id="KW-1185">Reference proteome</keyword>
<reference evidence="3" key="1">
    <citation type="journal article" date="2013" name="Nat. Commun.">
        <title>Whole-genome sequencing of Oryza brachyantha reveals mechanisms underlying Oryza genome evolution.</title>
        <authorList>
            <person name="Chen J."/>
            <person name="Huang Q."/>
            <person name="Gao D."/>
            <person name="Wang J."/>
            <person name="Lang Y."/>
            <person name="Liu T."/>
            <person name="Li B."/>
            <person name="Bai Z."/>
            <person name="Luis Goicoechea J."/>
            <person name="Liang C."/>
            <person name="Chen C."/>
            <person name="Zhang W."/>
            <person name="Sun S."/>
            <person name="Liao Y."/>
            <person name="Zhang X."/>
            <person name="Yang L."/>
            <person name="Song C."/>
            <person name="Wang M."/>
            <person name="Shi J."/>
            <person name="Liu G."/>
            <person name="Liu J."/>
            <person name="Zhou H."/>
            <person name="Zhou W."/>
            <person name="Yu Q."/>
            <person name="An N."/>
            <person name="Chen Y."/>
            <person name="Cai Q."/>
            <person name="Wang B."/>
            <person name="Liu B."/>
            <person name="Min J."/>
            <person name="Huang Y."/>
            <person name="Wu H."/>
            <person name="Li Z."/>
            <person name="Zhang Y."/>
            <person name="Yin Y."/>
            <person name="Song W."/>
            <person name="Jiang J."/>
            <person name="Jackson S.A."/>
            <person name="Wing R.A."/>
            <person name="Wang J."/>
            <person name="Chen M."/>
        </authorList>
    </citation>
    <scope>NUCLEOTIDE SEQUENCE [LARGE SCALE GENOMIC DNA]</scope>
    <source>
        <strain evidence="3">cv. IRGC 101232</strain>
    </source>
</reference>
<dbReference type="HOGENOM" id="CLU_210574_0_0_1"/>
<dbReference type="GO" id="GO:0008146">
    <property type="term" value="F:sulfotransferase activity"/>
    <property type="evidence" value="ECO:0007669"/>
    <property type="project" value="InterPro"/>
</dbReference>
<evidence type="ECO:0000313" key="4">
    <source>
        <dbReference type="Proteomes" id="UP000006038"/>
    </source>
</evidence>